<keyword evidence="3" id="KW-1185">Reference proteome</keyword>
<keyword evidence="1" id="KW-0732">Signal</keyword>
<accession>A0A8X7RB75</accession>
<feature type="chain" id="PRO_5036490411" evidence="1">
    <location>
        <begin position="17"/>
        <end position="96"/>
    </location>
</feature>
<gene>
    <name evidence="2" type="ORF">Bca52824_045508</name>
</gene>
<organism evidence="2 3">
    <name type="scientific">Brassica carinata</name>
    <name type="common">Ethiopian mustard</name>
    <name type="synonym">Abyssinian cabbage</name>
    <dbReference type="NCBI Taxonomy" id="52824"/>
    <lineage>
        <taxon>Eukaryota</taxon>
        <taxon>Viridiplantae</taxon>
        <taxon>Streptophyta</taxon>
        <taxon>Embryophyta</taxon>
        <taxon>Tracheophyta</taxon>
        <taxon>Spermatophyta</taxon>
        <taxon>Magnoliopsida</taxon>
        <taxon>eudicotyledons</taxon>
        <taxon>Gunneridae</taxon>
        <taxon>Pentapetalae</taxon>
        <taxon>rosids</taxon>
        <taxon>malvids</taxon>
        <taxon>Brassicales</taxon>
        <taxon>Brassicaceae</taxon>
        <taxon>Brassiceae</taxon>
        <taxon>Brassica</taxon>
    </lineage>
</organism>
<proteinExistence type="predicted"/>
<name>A0A8X7RB75_BRACI</name>
<protein>
    <submittedName>
        <fullName evidence="2">Uncharacterized protein</fullName>
    </submittedName>
</protein>
<evidence type="ECO:0000313" key="2">
    <source>
        <dbReference type="EMBL" id="KAG2285904.1"/>
    </source>
</evidence>
<feature type="signal peptide" evidence="1">
    <location>
        <begin position="1"/>
        <end position="16"/>
    </location>
</feature>
<dbReference type="AlphaFoldDB" id="A0A8X7RB75"/>
<dbReference type="Proteomes" id="UP000886595">
    <property type="component" value="Unassembled WGS sequence"/>
</dbReference>
<sequence length="96" mass="10749">MFPGQVILVSLLSSQAIPVLKQPSMLKNYTVHLIGIVGDSKAMEIIGNALVVISAGPNDLVLKRLDSFVRLVSRKLLRFNCSVFYIWLVRFLSLYI</sequence>
<reference evidence="2 3" key="1">
    <citation type="submission" date="2020-02" db="EMBL/GenBank/DDBJ databases">
        <authorList>
            <person name="Ma Q."/>
            <person name="Huang Y."/>
            <person name="Song X."/>
            <person name="Pei D."/>
        </authorList>
    </citation>
    <scope>NUCLEOTIDE SEQUENCE [LARGE SCALE GENOMIC DNA]</scope>
    <source>
        <strain evidence="2">Sxm20200214</strain>
        <tissue evidence="2">Leaf</tissue>
    </source>
</reference>
<evidence type="ECO:0000256" key="1">
    <source>
        <dbReference type="SAM" id="SignalP"/>
    </source>
</evidence>
<comment type="caution">
    <text evidence="2">The sequence shown here is derived from an EMBL/GenBank/DDBJ whole genome shotgun (WGS) entry which is preliminary data.</text>
</comment>
<evidence type="ECO:0000313" key="3">
    <source>
        <dbReference type="Proteomes" id="UP000886595"/>
    </source>
</evidence>
<dbReference type="EMBL" id="JAAMPC010000010">
    <property type="protein sequence ID" value="KAG2285904.1"/>
    <property type="molecule type" value="Genomic_DNA"/>
</dbReference>